<dbReference type="EMBL" id="BONG01000017">
    <property type="protein sequence ID" value="GIF89673.1"/>
    <property type="molecule type" value="Genomic_DNA"/>
</dbReference>
<comment type="caution">
    <text evidence="1">The sequence shown here is derived from an EMBL/GenBank/DDBJ whole genome shotgun (WGS) entry which is preliminary data.</text>
</comment>
<reference evidence="1 2" key="1">
    <citation type="submission" date="2021-01" db="EMBL/GenBank/DDBJ databases">
        <title>Whole genome shotgun sequence of Catellatospora chokoriensis NBRC 107358.</title>
        <authorList>
            <person name="Komaki H."/>
            <person name="Tamura T."/>
        </authorList>
    </citation>
    <scope>NUCLEOTIDE SEQUENCE [LARGE SCALE GENOMIC DNA]</scope>
    <source>
        <strain evidence="1 2">NBRC 107358</strain>
    </source>
</reference>
<protein>
    <submittedName>
        <fullName evidence="1">Uncharacterized protein</fullName>
    </submittedName>
</protein>
<sequence>MPFIAPNEYLMGVQRLMVEIARYAGGRVRPPQHRDGSVWGHAEVAG</sequence>
<organism evidence="1 2">
    <name type="scientific">Catellatospora chokoriensis</name>
    <dbReference type="NCBI Taxonomy" id="310353"/>
    <lineage>
        <taxon>Bacteria</taxon>
        <taxon>Bacillati</taxon>
        <taxon>Actinomycetota</taxon>
        <taxon>Actinomycetes</taxon>
        <taxon>Micromonosporales</taxon>
        <taxon>Micromonosporaceae</taxon>
        <taxon>Catellatospora</taxon>
    </lineage>
</organism>
<evidence type="ECO:0000313" key="2">
    <source>
        <dbReference type="Proteomes" id="UP000619293"/>
    </source>
</evidence>
<dbReference type="AlphaFoldDB" id="A0A8J3K3I9"/>
<name>A0A8J3K3I9_9ACTN</name>
<evidence type="ECO:0000313" key="1">
    <source>
        <dbReference type="EMBL" id="GIF89673.1"/>
    </source>
</evidence>
<dbReference type="Proteomes" id="UP000619293">
    <property type="component" value="Unassembled WGS sequence"/>
</dbReference>
<gene>
    <name evidence="1" type="ORF">Cch02nite_31170</name>
</gene>
<accession>A0A8J3K3I9</accession>
<proteinExistence type="predicted"/>
<keyword evidence="2" id="KW-1185">Reference proteome</keyword>